<gene>
    <name evidence="2" type="ORF">E4U56_007915</name>
</gene>
<dbReference type="Proteomes" id="UP000784919">
    <property type="component" value="Unassembled WGS sequence"/>
</dbReference>
<accession>A0A9P7MVB0</accession>
<comment type="caution">
    <text evidence="2">The sequence shown here is derived from an EMBL/GenBank/DDBJ whole genome shotgun (WGS) entry which is preliminary data.</text>
</comment>
<feature type="compositionally biased region" description="Low complexity" evidence="1">
    <location>
        <begin position="178"/>
        <end position="188"/>
    </location>
</feature>
<evidence type="ECO:0000256" key="1">
    <source>
        <dbReference type="SAM" id="MobiDB-lite"/>
    </source>
</evidence>
<evidence type="ECO:0000313" key="3">
    <source>
        <dbReference type="Proteomes" id="UP000784919"/>
    </source>
</evidence>
<dbReference type="PANTHER" id="PTHR38119">
    <property type="entry name" value="BTB DOMAIN-CONTAINING PROTEIN-RELATED"/>
    <property type="match status" value="1"/>
</dbReference>
<dbReference type="OrthoDB" id="5280838at2759"/>
<sequence>MVFHQPSPASTTVSRLTLAVSQLLLSRDERASYYVSQNEFPVFSHTGDVEIIIRVGAGTDGVDAIKNTYLLHQHTLARCSGFFETSTSSPWSKAQPVPATVNKEVHALGVDASGLDDSYSVRFAVDGGGCFQNASGCTSTNRRWRYELNYGTAHGDVPMLVQTDPLPARKGETGRAGGSQSSSQSLFGSGAGDPFVSHRTSSSLRTSHSHSVASLAMLNRLSTADRRLLCDYDNLFRIFYNRRPVLDGVDLKNAYSQCKSLLKLADQYDALTVVGPCVDYHLLQFQSRLWEHVAMYAVSYLRLGYLARSKLIFKEAFIHVVGNSCLRPPGIVSDMVENKRSELRDMVGRVDGQLFRLNLPIEHGVPVGNHLDWLVVSLFRQWLADNITPQPQPEQKGKSDSSSHNASNVHNIHHDNENSPAHMPPIGSTTSIIAPSKSISCGYQLLGSTNPSAFLDYNDCNALLRHNSQLWTSRKLDLFVRRMTELKALSRDLVLPLLRCSLQLDLASSIGTGSMFYFTCTTLKDDDLPWQPDP</sequence>
<dbReference type="PANTHER" id="PTHR38119:SF1">
    <property type="entry name" value="BTB DOMAIN-CONTAINING PROTEIN"/>
    <property type="match status" value="1"/>
</dbReference>
<feature type="region of interest" description="Disordered" evidence="1">
    <location>
        <begin position="389"/>
        <end position="428"/>
    </location>
</feature>
<evidence type="ECO:0000313" key="2">
    <source>
        <dbReference type="EMBL" id="KAG5970217.1"/>
    </source>
</evidence>
<reference evidence="2" key="1">
    <citation type="journal article" date="2020" name="bioRxiv">
        <title>Whole genome comparisons of ergot fungi reveals the divergence and evolution of species within the genus Claviceps are the result of varying mechanisms driving genome evolution and host range expansion.</title>
        <authorList>
            <person name="Wyka S.A."/>
            <person name="Mondo S.J."/>
            <person name="Liu M."/>
            <person name="Dettman J."/>
            <person name="Nalam V."/>
            <person name="Broders K.D."/>
        </authorList>
    </citation>
    <scope>NUCLEOTIDE SEQUENCE</scope>
    <source>
        <strain evidence="2">CCC 1102</strain>
    </source>
</reference>
<dbReference type="EMBL" id="SRPS01000083">
    <property type="protein sequence ID" value="KAG5970217.1"/>
    <property type="molecule type" value="Genomic_DNA"/>
</dbReference>
<dbReference type="AlphaFoldDB" id="A0A9P7MVB0"/>
<proteinExistence type="predicted"/>
<name>A0A9P7MVB0_9HYPO</name>
<protein>
    <submittedName>
        <fullName evidence="2">Uncharacterized protein</fullName>
    </submittedName>
</protein>
<feature type="region of interest" description="Disordered" evidence="1">
    <location>
        <begin position="166"/>
        <end position="190"/>
    </location>
</feature>
<organism evidence="2 3">
    <name type="scientific">Claviceps arundinis</name>
    <dbReference type="NCBI Taxonomy" id="1623583"/>
    <lineage>
        <taxon>Eukaryota</taxon>
        <taxon>Fungi</taxon>
        <taxon>Dikarya</taxon>
        <taxon>Ascomycota</taxon>
        <taxon>Pezizomycotina</taxon>
        <taxon>Sordariomycetes</taxon>
        <taxon>Hypocreomycetidae</taxon>
        <taxon>Hypocreales</taxon>
        <taxon>Clavicipitaceae</taxon>
        <taxon>Claviceps</taxon>
    </lineage>
</organism>